<name>A0A3A9WE66_9ACTN</name>
<dbReference type="Proteomes" id="UP000275024">
    <property type="component" value="Unassembled WGS sequence"/>
</dbReference>
<comment type="caution">
    <text evidence="1">The sequence shown here is derived from an EMBL/GenBank/DDBJ whole genome shotgun (WGS) entry which is preliminary data.</text>
</comment>
<sequence length="454" mass="48140">MFGMAPEWLLHRGRPIAHTIVLSHPEQRERLRAACPEAAPTAVLAGDPCYDRLLAARADRARFRRALGVGEGQRLVLLNSTWNPDSLFGDSGDDILPALLPRLVAELPADEYRVAAVLHPNIWYAHGPGQIRAWCRAAEAAGLTLADPLDGWQQALVAADCVLGDFGSVTFYAAALGTPVLLGAFPADRLDPASPVARLGRAAPALRPAAALLPQLTEAIEGHDPGRYAAITGQLTSAPGESATLLRELSYRLIGLPEPRERPALLDPLPLPAFQPPTRTAPLTVLTRLLGAGPGEPPEIEVARFAGPAPERGWTVHDVHVSVDEECADPGRLALAAVIVRRGRDDDPRLGPGSAWTADAAARHPGAALTVFVSGPDRCTVRTRDGRLLRIMAVPAPDGGPDLCDPAVYASALHAWLSRGKSLDELAGGITVRTGVARHRVAVTDLPLPRAPLP</sequence>
<dbReference type="AlphaFoldDB" id="A0A3A9WE66"/>
<accession>A0A3A9WE66</accession>
<organism evidence="1 2">
    <name type="scientific">Streptomyces radicis</name>
    <dbReference type="NCBI Taxonomy" id="1750517"/>
    <lineage>
        <taxon>Bacteria</taxon>
        <taxon>Bacillati</taxon>
        <taxon>Actinomycetota</taxon>
        <taxon>Actinomycetes</taxon>
        <taxon>Kitasatosporales</taxon>
        <taxon>Streptomycetaceae</taxon>
        <taxon>Streptomyces</taxon>
    </lineage>
</organism>
<evidence type="ECO:0000313" key="1">
    <source>
        <dbReference type="EMBL" id="RKN10603.1"/>
    </source>
</evidence>
<evidence type="ECO:0008006" key="3">
    <source>
        <dbReference type="Google" id="ProtNLM"/>
    </source>
</evidence>
<dbReference type="Gene3D" id="3.40.50.12580">
    <property type="match status" value="1"/>
</dbReference>
<dbReference type="SUPFAM" id="SSF53756">
    <property type="entry name" value="UDP-Glycosyltransferase/glycogen phosphorylase"/>
    <property type="match status" value="1"/>
</dbReference>
<gene>
    <name evidence="1" type="ORF">D7319_09280</name>
</gene>
<reference evidence="1 2" key="1">
    <citation type="submission" date="2018-09" db="EMBL/GenBank/DDBJ databases">
        <title>Streptomyces sp. nov. DS1-2, an endophytic actinomycete isolated from roots of Dendrobium scabrilingue.</title>
        <authorList>
            <person name="Kuncharoen N."/>
            <person name="Kudo T."/>
            <person name="Ohkuma M."/>
            <person name="Yuki M."/>
            <person name="Tanasupawat S."/>
        </authorList>
    </citation>
    <scope>NUCLEOTIDE SEQUENCE [LARGE SCALE GENOMIC DNA]</scope>
    <source>
        <strain evidence="1 2">AZ1-7</strain>
    </source>
</reference>
<evidence type="ECO:0000313" key="2">
    <source>
        <dbReference type="Proteomes" id="UP000275024"/>
    </source>
</evidence>
<dbReference type="EMBL" id="RBDX01000005">
    <property type="protein sequence ID" value="RKN10603.1"/>
    <property type="molecule type" value="Genomic_DNA"/>
</dbReference>
<proteinExistence type="predicted"/>
<protein>
    <recommendedName>
        <fullName evidence="3">Translation initiation factor 2</fullName>
    </recommendedName>
</protein>
<dbReference type="InterPro" id="IPR043148">
    <property type="entry name" value="TagF_C"/>
</dbReference>